<keyword evidence="10" id="KW-1185">Reference proteome</keyword>
<dbReference type="CDD" id="cd06261">
    <property type="entry name" value="TM_PBP2"/>
    <property type="match status" value="1"/>
</dbReference>
<reference evidence="9" key="1">
    <citation type="submission" date="2020-09" db="EMBL/GenBank/DDBJ databases">
        <title>Draft Genome Sequence of Paenibacillus sp. WST5.</title>
        <authorList>
            <person name="Bao Z."/>
        </authorList>
    </citation>
    <scope>NUCLEOTIDE SEQUENCE</scope>
    <source>
        <strain evidence="9">WST5</strain>
    </source>
</reference>
<accession>A0A926KKN0</accession>
<evidence type="ECO:0000256" key="4">
    <source>
        <dbReference type="ARBA" id="ARBA00022692"/>
    </source>
</evidence>
<evidence type="ECO:0000256" key="6">
    <source>
        <dbReference type="ARBA" id="ARBA00023136"/>
    </source>
</evidence>
<dbReference type="GO" id="GO:0005886">
    <property type="term" value="C:plasma membrane"/>
    <property type="evidence" value="ECO:0007669"/>
    <property type="project" value="UniProtKB-SubCell"/>
</dbReference>
<gene>
    <name evidence="9" type="ORF">ICC18_00225</name>
</gene>
<keyword evidence="3" id="KW-1003">Cell membrane</keyword>
<dbReference type="InterPro" id="IPR000515">
    <property type="entry name" value="MetI-like"/>
</dbReference>
<proteinExistence type="inferred from homology"/>
<dbReference type="PANTHER" id="PTHR43744:SF9">
    <property type="entry name" value="POLYGALACTURONAN_RHAMNOGALACTURONAN TRANSPORT SYSTEM PERMEASE PROTEIN YTCP"/>
    <property type="match status" value="1"/>
</dbReference>
<evidence type="ECO:0000256" key="1">
    <source>
        <dbReference type="ARBA" id="ARBA00004651"/>
    </source>
</evidence>
<comment type="similarity">
    <text evidence="7">Belongs to the binding-protein-dependent transport system permease family.</text>
</comment>
<feature type="transmembrane region" description="Helical" evidence="7">
    <location>
        <begin position="218"/>
        <end position="241"/>
    </location>
</feature>
<comment type="subcellular location">
    <subcellularLocation>
        <location evidence="1 7">Cell membrane</location>
        <topology evidence="1 7">Multi-pass membrane protein</topology>
    </subcellularLocation>
</comment>
<evidence type="ECO:0000256" key="5">
    <source>
        <dbReference type="ARBA" id="ARBA00022989"/>
    </source>
</evidence>
<feature type="transmembrane region" description="Helical" evidence="7">
    <location>
        <begin position="282"/>
        <end position="302"/>
    </location>
</feature>
<organism evidence="9 10">
    <name type="scientific">Paenibacillus sedimenti</name>
    <dbReference type="NCBI Taxonomy" id="2770274"/>
    <lineage>
        <taxon>Bacteria</taxon>
        <taxon>Bacillati</taxon>
        <taxon>Bacillota</taxon>
        <taxon>Bacilli</taxon>
        <taxon>Bacillales</taxon>
        <taxon>Paenibacillaceae</taxon>
        <taxon>Paenibacillus</taxon>
    </lineage>
</organism>
<dbReference type="PROSITE" id="PS50928">
    <property type="entry name" value="ABC_TM1"/>
    <property type="match status" value="1"/>
</dbReference>
<feature type="domain" description="ABC transmembrane type-1" evidence="8">
    <location>
        <begin position="97"/>
        <end position="300"/>
    </location>
</feature>
<keyword evidence="4 7" id="KW-0812">Transmembrane</keyword>
<evidence type="ECO:0000259" key="8">
    <source>
        <dbReference type="PROSITE" id="PS50928"/>
    </source>
</evidence>
<dbReference type="GO" id="GO:0055085">
    <property type="term" value="P:transmembrane transport"/>
    <property type="evidence" value="ECO:0007669"/>
    <property type="project" value="InterPro"/>
</dbReference>
<comment type="caution">
    <text evidence="9">The sequence shown here is derived from an EMBL/GenBank/DDBJ whole genome shotgun (WGS) entry which is preliminary data.</text>
</comment>
<feature type="transmembrane region" description="Helical" evidence="7">
    <location>
        <begin position="33"/>
        <end position="54"/>
    </location>
</feature>
<keyword evidence="2 7" id="KW-0813">Transport</keyword>
<dbReference type="Gene3D" id="1.10.3720.10">
    <property type="entry name" value="MetI-like"/>
    <property type="match status" value="1"/>
</dbReference>
<name>A0A926KKN0_9BACL</name>
<dbReference type="SUPFAM" id="SSF161098">
    <property type="entry name" value="MetI-like"/>
    <property type="match status" value="1"/>
</dbReference>
<feature type="transmembrane region" description="Helical" evidence="7">
    <location>
        <begin position="132"/>
        <end position="152"/>
    </location>
</feature>
<evidence type="ECO:0000313" key="9">
    <source>
        <dbReference type="EMBL" id="MBD0378546.1"/>
    </source>
</evidence>
<dbReference type="InterPro" id="IPR035906">
    <property type="entry name" value="MetI-like_sf"/>
</dbReference>
<keyword evidence="6 7" id="KW-0472">Membrane</keyword>
<dbReference type="Proteomes" id="UP000650466">
    <property type="component" value="Unassembled WGS sequence"/>
</dbReference>
<protein>
    <submittedName>
        <fullName evidence="9">Carbohydrate ABC transporter permease</fullName>
    </submittedName>
</protein>
<dbReference type="Pfam" id="PF00528">
    <property type="entry name" value="BPD_transp_1"/>
    <property type="match status" value="1"/>
</dbReference>
<evidence type="ECO:0000256" key="3">
    <source>
        <dbReference type="ARBA" id="ARBA00022475"/>
    </source>
</evidence>
<dbReference type="PANTHER" id="PTHR43744">
    <property type="entry name" value="ABC TRANSPORTER PERMEASE PROTEIN MG189-RELATED-RELATED"/>
    <property type="match status" value="1"/>
</dbReference>
<evidence type="ECO:0000256" key="2">
    <source>
        <dbReference type="ARBA" id="ARBA00022448"/>
    </source>
</evidence>
<evidence type="ECO:0000313" key="10">
    <source>
        <dbReference type="Proteomes" id="UP000650466"/>
    </source>
</evidence>
<dbReference type="AlphaFoldDB" id="A0A926KKN0"/>
<dbReference type="EMBL" id="JACVVD010000001">
    <property type="protein sequence ID" value="MBD0378546.1"/>
    <property type="molecule type" value="Genomic_DNA"/>
</dbReference>
<keyword evidence="5 7" id="KW-1133">Transmembrane helix</keyword>
<feature type="transmembrane region" description="Helical" evidence="7">
    <location>
        <begin position="101"/>
        <end position="120"/>
    </location>
</feature>
<evidence type="ECO:0000256" key="7">
    <source>
        <dbReference type="RuleBase" id="RU363032"/>
    </source>
</evidence>
<sequence length="317" mass="35371">MLLLNGCRKRVYGRQEGSKLKRSAIKESLNDKLFLLVVYAFLVFILIIILYPLIYILSSSFSSPQAVISGKVWLLPVEPSLAGYKAIFANKQILTGYANSLFYTFFGVLISVSLTIMLAYPLSKKTFYGRSLIMILLVITMMFSGGLIPLYLTVKKLGILDTRWAMLLPGALAVWQVIITRTFFQITIPSELSEAAELDGCSDLGFLARVVIPLSKPILAVLVLMYAVGQWNAFFDALIYLKSQNLFPLQIVLRNILILNTIDPSMMVDANELQVRQGLKDLLKYSLIVVATVPVLAIYPFVQKHFVKGIMIGSLKG</sequence>